<dbReference type="EMBL" id="SDEE01000024">
    <property type="protein sequence ID" value="RXW24207.1"/>
    <property type="molecule type" value="Genomic_DNA"/>
</dbReference>
<keyword evidence="3" id="KW-0999">Mitochondrion inner membrane</keyword>
<comment type="similarity">
    <text evidence="1 3">Belongs to the CMC family.</text>
</comment>
<evidence type="ECO:0000313" key="5">
    <source>
        <dbReference type="EMBL" id="RXW24207.1"/>
    </source>
</evidence>
<reference evidence="5 6" key="1">
    <citation type="submission" date="2019-01" db="EMBL/GenBank/DDBJ databases">
        <title>Draft genome sequence of Psathyrella aberdarensis IHI B618.</title>
        <authorList>
            <person name="Buettner E."/>
            <person name="Kellner H."/>
        </authorList>
    </citation>
    <scope>NUCLEOTIDE SEQUENCE [LARGE SCALE GENOMIC DNA]</scope>
    <source>
        <strain evidence="5 6">IHI B618</strain>
    </source>
</reference>
<comment type="subcellular location">
    <subcellularLocation>
        <location evidence="3">Mitochondrion inner membrane</location>
    </subcellularLocation>
</comment>
<keyword evidence="3" id="KW-0496">Mitochondrion</keyword>
<dbReference type="AlphaFoldDB" id="A0A4Q2DUX3"/>
<comment type="function">
    <text evidence="3">Required for mitochondrial cytochrome c oxidase (COX) assembly and respiration.</text>
</comment>
<evidence type="ECO:0000313" key="6">
    <source>
        <dbReference type="Proteomes" id="UP000290288"/>
    </source>
</evidence>
<protein>
    <recommendedName>
        <fullName evidence="3">COX assembly mitochondrial protein</fullName>
    </recommendedName>
</protein>
<dbReference type="STRING" id="2316362.A0A4Q2DUX3"/>
<dbReference type="InterPro" id="IPR013892">
    <property type="entry name" value="Cyt_c_biogenesis_Cmc1-like"/>
</dbReference>
<dbReference type="Pfam" id="PF08583">
    <property type="entry name" value="Cmc1"/>
    <property type="match status" value="1"/>
</dbReference>
<dbReference type="OrthoDB" id="532630at2759"/>
<comment type="caution">
    <text evidence="5">The sequence shown here is derived from an EMBL/GenBank/DDBJ whole genome shotgun (WGS) entry which is preliminary data.</text>
</comment>
<dbReference type="GO" id="GO:0005743">
    <property type="term" value="C:mitochondrial inner membrane"/>
    <property type="evidence" value="ECO:0007669"/>
    <property type="project" value="UniProtKB-SubCell"/>
</dbReference>
<evidence type="ECO:0000256" key="4">
    <source>
        <dbReference type="SAM" id="Coils"/>
    </source>
</evidence>
<evidence type="ECO:0000256" key="1">
    <source>
        <dbReference type="ARBA" id="ARBA00007347"/>
    </source>
</evidence>
<keyword evidence="4" id="KW-0175">Coiled coil</keyword>
<sequence length="79" mass="9089">MHPQLSDKKIVCKEFIEALEKCHASGWNRLTGACNTRKDALNSCLREERIDRTAKNREKAKERNTKAQLALKEFNSLDS</sequence>
<evidence type="ECO:0000256" key="3">
    <source>
        <dbReference type="RuleBase" id="RU364104"/>
    </source>
</evidence>
<proteinExistence type="inferred from homology"/>
<keyword evidence="3" id="KW-0143">Chaperone</keyword>
<feature type="coiled-coil region" evidence="4">
    <location>
        <begin position="50"/>
        <end position="77"/>
    </location>
</feature>
<organism evidence="5 6">
    <name type="scientific">Candolleomyces aberdarensis</name>
    <dbReference type="NCBI Taxonomy" id="2316362"/>
    <lineage>
        <taxon>Eukaryota</taxon>
        <taxon>Fungi</taxon>
        <taxon>Dikarya</taxon>
        <taxon>Basidiomycota</taxon>
        <taxon>Agaricomycotina</taxon>
        <taxon>Agaricomycetes</taxon>
        <taxon>Agaricomycetidae</taxon>
        <taxon>Agaricales</taxon>
        <taxon>Agaricineae</taxon>
        <taxon>Psathyrellaceae</taxon>
        <taxon>Candolleomyces</taxon>
    </lineage>
</organism>
<keyword evidence="2" id="KW-1015">Disulfide bond</keyword>
<accession>A0A4Q2DUX3</accession>
<keyword evidence="6" id="KW-1185">Reference proteome</keyword>
<name>A0A4Q2DUX3_9AGAR</name>
<gene>
    <name evidence="5" type="ORF">EST38_g1669</name>
</gene>
<keyword evidence="3" id="KW-0472">Membrane</keyword>
<dbReference type="Proteomes" id="UP000290288">
    <property type="component" value="Unassembled WGS sequence"/>
</dbReference>
<evidence type="ECO:0000256" key="2">
    <source>
        <dbReference type="ARBA" id="ARBA00023157"/>
    </source>
</evidence>